<keyword evidence="4" id="KW-1185">Reference proteome</keyword>
<evidence type="ECO:0000313" key="3">
    <source>
        <dbReference type="EMBL" id="ETO27243.1"/>
    </source>
</evidence>
<feature type="compositionally biased region" description="Polar residues" evidence="2">
    <location>
        <begin position="153"/>
        <end position="163"/>
    </location>
</feature>
<feature type="region of interest" description="Disordered" evidence="2">
    <location>
        <begin position="105"/>
        <end position="163"/>
    </location>
</feature>
<dbReference type="EMBL" id="ASPP01007377">
    <property type="protein sequence ID" value="ETO27243.1"/>
    <property type="molecule type" value="Genomic_DNA"/>
</dbReference>
<feature type="coiled-coil region" evidence="1">
    <location>
        <begin position="352"/>
        <end position="704"/>
    </location>
</feature>
<feature type="compositionally biased region" description="Basic and acidic residues" evidence="2">
    <location>
        <begin position="123"/>
        <end position="148"/>
    </location>
</feature>
<dbReference type="Proteomes" id="UP000023152">
    <property type="component" value="Unassembled WGS sequence"/>
</dbReference>
<feature type="compositionally biased region" description="Basic and acidic residues" evidence="2">
    <location>
        <begin position="197"/>
        <end position="211"/>
    </location>
</feature>
<reference evidence="3 4" key="1">
    <citation type="journal article" date="2013" name="Curr. Biol.">
        <title>The Genome of the Foraminiferan Reticulomyxa filosa.</title>
        <authorList>
            <person name="Glockner G."/>
            <person name="Hulsmann N."/>
            <person name="Schleicher M."/>
            <person name="Noegel A.A."/>
            <person name="Eichinger L."/>
            <person name="Gallinger C."/>
            <person name="Pawlowski J."/>
            <person name="Sierra R."/>
            <person name="Euteneuer U."/>
            <person name="Pillet L."/>
            <person name="Moustafa A."/>
            <person name="Platzer M."/>
            <person name="Groth M."/>
            <person name="Szafranski K."/>
            <person name="Schliwa M."/>
        </authorList>
    </citation>
    <scope>NUCLEOTIDE SEQUENCE [LARGE SCALE GENOMIC DNA]</scope>
</reference>
<feature type="region of interest" description="Disordered" evidence="2">
    <location>
        <begin position="184"/>
        <end position="220"/>
    </location>
</feature>
<proteinExistence type="predicted"/>
<accession>X6NMT2</accession>
<feature type="region of interest" description="Disordered" evidence="2">
    <location>
        <begin position="227"/>
        <end position="246"/>
    </location>
</feature>
<feature type="compositionally biased region" description="Polar residues" evidence="2">
    <location>
        <begin position="185"/>
        <end position="196"/>
    </location>
</feature>
<protein>
    <submittedName>
        <fullName evidence="3">Viral A-type inclusion protein</fullName>
    </submittedName>
</protein>
<sequence length="820" mass="96923">MLLCFSKKNLLKFLEYFWKFFKANWLFHIKNFCNYQTVDYQFELFFGFYCSIVNSKQRHTYFFIIQKLISLALIYQLSLKKNMLSLQDDIANILDLQTQNQFLHNQKSNENEPTTSTSHSNIKGKDYKERIKQLRSQKEKDKENESKLKFQKPNESLDQEVINSKNYNSKANINEKLEVPKKFENSINSDITQQNPKKTEDASKNEGKDNLSSDESSDENIFVMNKKMMKKDEKKDDTISSNENGTKNKALETTTAIPLNPQETNLAKTIEETIVGKAINASTTTEEKKLAESVVKEPVMALFPTTSKPNVDVIVDPLPPPPIILNQTCLANFFYMTGPQINSTTDISSQLLRNVQEELAQARQLCNKLMNEKSQLLEEIESLNQKTERLLNDQRTRLQSAHKLEINRLQNELSEARNNSNKMKSQHQSELLVLEEKLRKESSEMHTSKINEITRMEQRYRDELNHALSIHEAAVQSLQQQHKNELESVEKLHHKQLTSLREQLTSNVNVTNLLEQINQYNQTINTLTQDLEKMKNHYEHDKNENLAQQKLLIQKYNSQIVELQAQNKALVEQFQLSLDQTKYEKGKLAENEAKLREKENKLLEQLNNNNRDLCNQRELLAEERKQFENKVARWEQTYNSQKNEIERLSIQHKQRIESDWKELQMEKEKLKDELLWIEKDKFEYEKEKEKVNIMKNEIQQSQIHVEKQWQLLESEKQTFEHRVKDVSNLSHKVHEQSEKLTIMYDEIKKSETHNIILEQTIYSNKNELQEQFKSLKCDQQRIQHDRKLLEKEQLDLLLTKKQLLQQLVQFTLHLFLILVY</sequence>
<evidence type="ECO:0000256" key="1">
    <source>
        <dbReference type="SAM" id="Coils"/>
    </source>
</evidence>
<comment type="caution">
    <text evidence="3">The sequence shown here is derived from an EMBL/GenBank/DDBJ whole genome shotgun (WGS) entry which is preliminary data.</text>
</comment>
<evidence type="ECO:0000313" key="4">
    <source>
        <dbReference type="Proteomes" id="UP000023152"/>
    </source>
</evidence>
<evidence type="ECO:0000256" key="2">
    <source>
        <dbReference type="SAM" id="MobiDB-lite"/>
    </source>
</evidence>
<name>X6NMT2_RETFI</name>
<organism evidence="3 4">
    <name type="scientific">Reticulomyxa filosa</name>
    <dbReference type="NCBI Taxonomy" id="46433"/>
    <lineage>
        <taxon>Eukaryota</taxon>
        <taxon>Sar</taxon>
        <taxon>Rhizaria</taxon>
        <taxon>Retaria</taxon>
        <taxon>Foraminifera</taxon>
        <taxon>Monothalamids</taxon>
        <taxon>Reticulomyxidae</taxon>
        <taxon>Reticulomyxa</taxon>
    </lineage>
</organism>
<dbReference type="AlphaFoldDB" id="X6NMT2"/>
<feature type="compositionally biased region" description="Polar residues" evidence="2">
    <location>
        <begin position="105"/>
        <end position="121"/>
    </location>
</feature>
<dbReference type="OMA" id="TKINHAN"/>
<keyword evidence="1" id="KW-0175">Coiled coil</keyword>
<gene>
    <name evidence="3" type="ORF">RFI_09892</name>
</gene>